<dbReference type="GO" id="GO:0016301">
    <property type="term" value="F:kinase activity"/>
    <property type="evidence" value="ECO:0007669"/>
    <property type="project" value="UniProtKB-KW"/>
</dbReference>
<dbReference type="eggNOG" id="COG1940">
    <property type="taxonomic scope" value="Bacteria"/>
</dbReference>
<dbReference type="PROSITE" id="PS01125">
    <property type="entry name" value="ROK"/>
    <property type="match status" value="1"/>
</dbReference>
<proteinExistence type="inferred from homology"/>
<dbReference type="InterPro" id="IPR049874">
    <property type="entry name" value="ROK_cs"/>
</dbReference>
<dbReference type="Pfam" id="PF00480">
    <property type="entry name" value="ROK"/>
    <property type="match status" value="1"/>
</dbReference>
<dbReference type="EMBL" id="BANX01000025">
    <property type="protein sequence ID" value="GAC69531.1"/>
    <property type="molecule type" value="Genomic_DNA"/>
</dbReference>
<keyword evidence="3" id="KW-1185">Reference proteome</keyword>
<name>M0QML3_9ACTN</name>
<dbReference type="OrthoDB" id="9810372at2"/>
<reference evidence="2 3" key="1">
    <citation type="submission" date="2013-01" db="EMBL/GenBank/DDBJ databases">
        <title>Whole genome shotgun sequence of Gordonia soli NBRC 108243.</title>
        <authorList>
            <person name="Isaki-Nakamura S."/>
            <person name="Hosoyama A."/>
            <person name="Tsuchikane K."/>
            <person name="Ando Y."/>
            <person name="Baba S."/>
            <person name="Ohji S."/>
            <person name="Hamada M."/>
            <person name="Tamura T."/>
            <person name="Yamazoe A."/>
            <person name="Yamazaki S."/>
            <person name="Fujita N."/>
        </authorList>
    </citation>
    <scope>NUCLEOTIDE SEQUENCE [LARGE SCALE GENOMIC DNA]</scope>
    <source>
        <strain evidence="2 3">NBRC 108243</strain>
    </source>
</reference>
<dbReference type="AlphaFoldDB" id="M0QML3"/>
<keyword evidence="2" id="KW-0808">Transferase</keyword>
<keyword evidence="2" id="KW-0418">Kinase</keyword>
<evidence type="ECO:0000313" key="3">
    <source>
        <dbReference type="Proteomes" id="UP000011666"/>
    </source>
</evidence>
<dbReference type="SUPFAM" id="SSF53067">
    <property type="entry name" value="Actin-like ATPase domain"/>
    <property type="match status" value="1"/>
</dbReference>
<gene>
    <name evidence="2" type="primary">glk</name>
    <name evidence="2" type="ORF">GS4_25_01030</name>
</gene>
<comment type="caution">
    <text evidence="2">The sequence shown here is derived from an EMBL/GenBank/DDBJ whole genome shotgun (WGS) entry which is preliminary data.</text>
</comment>
<dbReference type="PANTHER" id="PTHR18964:SF173">
    <property type="entry name" value="GLUCOKINASE"/>
    <property type="match status" value="1"/>
</dbReference>
<dbReference type="Gene3D" id="3.30.420.40">
    <property type="match status" value="2"/>
</dbReference>
<organism evidence="2 3">
    <name type="scientific">Gordonia soli NBRC 108243</name>
    <dbReference type="NCBI Taxonomy" id="1223545"/>
    <lineage>
        <taxon>Bacteria</taxon>
        <taxon>Bacillati</taxon>
        <taxon>Actinomycetota</taxon>
        <taxon>Actinomycetes</taxon>
        <taxon>Mycobacteriales</taxon>
        <taxon>Gordoniaceae</taxon>
        <taxon>Gordonia</taxon>
    </lineage>
</organism>
<dbReference type="InterPro" id="IPR000600">
    <property type="entry name" value="ROK"/>
</dbReference>
<dbReference type="PANTHER" id="PTHR18964">
    <property type="entry name" value="ROK (REPRESSOR, ORF, KINASE) FAMILY"/>
    <property type="match status" value="1"/>
</dbReference>
<dbReference type="InterPro" id="IPR043129">
    <property type="entry name" value="ATPase_NBD"/>
</dbReference>
<evidence type="ECO:0000313" key="2">
    <source>
        <dbReference type="EMBL" id="GAC69531.1"/>
    </source>
</evidence>
<dbReference type="Proteomes" id="UP000011666">
    <property type="component" value="Unassembled WGS sequence"/>
</dbReference>
<sequence length="328" mass="33593">MADLSIGIDIGGTSVRAAVVDEHGAMLDTLRAATPPTANALEHCLDRLVGELVSRWAATAVGLAIAGFLTPDRSVIRFAPHLPWREAPVAAEMTARVGIPVFAEHDANAAAVAEWRFGAAARGRNSLVLAIGTGIGAGLLLGGEIYRGSFGVAPELGHLTIVPDGRQCSCGKQGCWERYCSGTALVDTVVELLADGDWGRSQLAADVAADPGSLTGRRVARAAADGDAVAVAAFAQFSASLGQGLAMIADIFDPDLIVLAGGVGAASGLFLDEAREHYARLVTGAGHRQLARIRGTQLGEAAGVIGAAEIARRGVGALAAEREVNPLP</sequence>
<dbReference type="STRING" id="1223545.GS4_25_01030"/>
<protein>
    <submittedName>
        <fullName evidence="2">Glucokinase</fullName>
    </submittedName>
</protein>
<accession>M0QML3</accession>
<evidence type="ECO:0000256" key="1">
    <source>
        <dbReference type="ARBA" id="ARBA00006479"/>
    </source>
</evidence>
<dbReference type="RefSeq" id="WP_007622707.1">
    <property type="nucleotide sequence ID" value="NZ_BANX01000025.1"/>
</dbReference>
<comment type="similarity">
    <text evidence="1">Belongs to the ROK (NagC/XylR) family.</text>
</comment>